<dbReference type="Proteomes" id="UP001060215">
    <property type="component" value="Chromosome 13"/>
</dbReference>
<dbReference type="EMBL" id="CM045770">
    <property type="protein sequence ID" value="KAI7990198.1"/>
    <property type="molecule type" value="Genomic_DNA"/>
</dbReference>
<name>A0ACC0FNL3_9ERIC</name>
<evidence type="ECO:0000313" key="2">
    <source>
        <dbReference type="Proteomes" id="UP001060215"/>
    </source>
</evidence>
<accession>A0ACC0FNL3</accession>
<sequence>MSWASHLFPFLSLRQLVESVGVARISMLLFGTFLYLHLVHSLLRFKLLTVENNHDPSKLVAETPCELLRDGRDANRNYDPRTLYLPPDFFKSLTGGQDVEMVGMLIEERYPGCESFCIQLFLGPYMKNMKKMDSNE</sequence>
<keyword evidence="2" id="KW-1185">Reference proteome</keyword>
<gene>
    <name evidence="1" type="ORF">LOK49_LG12G01638</name>
</gene>
<evidence type="ECO:0000313" key="1">
    <source>
        <dbReference type="EMBL" id="KAI7990198.1"/>
    </source>
</evidence>
<organism evidence="1 2">
    <name type="scientific">Camellia lanceoleosa</name>
    <dbReference type="NCBI Taxonomy" id="1840588"/>
    <lineage>
        <taxon>Eukaryota</taxon>
        <taxon>Viridiplantae</taxon>
        <taxon>Streptophyta</taxon>
        <taxon>Embryophyta</taxon>
        <taxon>Tracheophyta</taxon>
        <taxon>Spermatophyta</taxon>
        <taxon>Magnoliopsida</taxon>
        <taxon>eudicotyledons</taxon>
        <taxon>Gunneridae</taxon>
        <taxon>Pentapetalae</taxon>
        <taxon>asterids</taxon>
        <taxon>Ericales</taxon>
        <taxon>Theaceae</taxon>
        <taxon>Camellia</taxon>
    </lineage>
</organism>
<reference evidence="1 2" key="1">
    <citation type="journal article" date="2022" name="Plant J.">
        <title>Chromosome-level genome of Camellia lanceoleosa provides a valuable resource for understanding genome evolution and self-incompatibility.</title>
        <authorList>
            <person name="Gong W."/>
            <person name="Xiao S."/>
            <person name="Wang L."/>
            <person name="Liao Z."/>
            <person name="Chang Y."/>
            <person name="Mo W."/>
            <person name="Hu G."/>
            <person name="Li W."/>
            <person name="Zhao G."/>
            <person name="Zhu H."/>
            <person name="Hu X."/>
            <person name="Ji K."/>
            <person name="Xiang X."/>
            <person name="Song Q."/>
            <person name="Yuan D."/>
            <person name="Jin S."/>
            <person name="Zhang L."/>
        </authorList>
    </citation>
    <scope>NUCLEOTIDE SEQUENCE [LARGE SCALE GENOMIC DNA]</scope>
    <source>
        <strain evidence="1">SQ_2022a</strain>
    </source>
</reference>
<protein>
    <submittedName>
        <fullName evidence="1">DNA mismatch repair protein MSH6</fullName>
    </submittedName>
</protein>
<comment type="caution">
    <text evidence="1">The sequence shown here is derived from an EMBL/GenBank/DDBJ whole genome shotgun (WGS) entry which is preliminary data.</text>
</comment>
<proteinExistence type="predicted"/>